<keyword evidence="9" id="KW-0732">Signal</keyword>
<comment type="pathway">
    <text evidence="5">Cofactor biosynthesis; nicotinate biosynthesis; nicotinate from nicotinamide: step 1/1.</text>
</comment>
<feature type="domain" description="Isochorismatase-like" evidence="10">
    <location>
        <begin position="30"/>
        <end position="196"/>
    </location>
</feature>
<gene>
    <name evidence="11" type="ORF">SEMRO_1181_G249820.1</name>
</gene>
<keyword evidence="2" id="KW-0662">Pyridine nucleotide biosynthesis</keyword>
<keyword evidence="4" id="KW-0378">Hydrolase</keyword>
<evidence type="ECO:0000256" key="4">
    <source>
        <dbReference type="ARBA" id="ARBA00022801"/>
    </source>
</evidence>
<dbReference type="InterPro" id="IPR000868">
    <property type="entry name" value="Isochorismatase-like_dom"/>
</dbReference>
<dbReference type="Gene3D" id="3.40.50.850">
    <property type="entry name" value="Isochorismatase-like"/>
    <property type="match status" value="2"/>
</dbReference>
<dbReference type="EMBL" id="CAICTM010001179">
    <property type="protein sequence ID" value="CAB9521281.1"/>
    <property type="molecule type" value="Genomic_DNA"/>
</dbReference>
<accession>A0A9N8EL52</accession>
<dbReference type="Proteomes" id="UP001153069">
    <property type="component" value="Unassembled WGS sequence"/>
</dbReference>
<dbReference type="GO" id="GO:0046872">
    <property type="term" value="F:metal ion binding"/>
    <property type="evidence" value="ECO:0007669"/>
    <property type="project" value="UniProtKB-KW"/>
</dbReference>
<dbReference type="PANTHER" id="PTHR11080">
    <property type="entry name" value="PYRAZINAMIDASE/NICOTINAMIDASE"/>
    <property type="match status" value="1"/>
</dbReference>
<evidence type="ECO:0000256" key="8">
    <source>
        <dbReference type="SAM" id="Phobius"/>
    </source>
</evidence>
<dbReference type="Pfam" id="PF00857">
    <property type="entry name" value="Isochorismatase"/>
    <property type="match status" value="1"/>
</dbReference>
<dbReference type="PANTHER" id="PTHR11080:SF2">
    <property type="entry name" value="LD05707P"/>
    <property type="match status" value="1"/>
</dbReference>
<dbReference type="GO" id="GO:0019363">
    <property type="term" value="P:pyridine nucleotide biosynthetic process"/>
    <property type="evidence" value="ECO:0007669"/>
    <property type="project" value="UniProtKB-KW"/>
</dbReference>
<comment type="caution">
    <text evidence="11">The sequence shown here is derived from an EMBL/GenBank/DDBJ whole genome shotgun (WGS) entry which is preliminary data.</text>
</comment>
<keyword evidence="8" id="KW-0472">Membrane</keyword>
<reference evidence="11" key="1">
    <citation type="submission" date="2020-06" db="EMBL/GenBank/DDBJ databases">
        <authorList>
            <consortium name="Plant Systems Biology data submission"/>
        </authorList>
    </citation>
    <scope>NUCLEOTIDE SEQUENCE</scope>
    <source>
        <strain evidence="11">D6</strain>
    </source>
</reference>
<comment type="similarity">
    <text evidence="1">Belongs to the isochorismatase family.</text>
</comment>
<evidence type="ECO:0000256" key="9">
    <source>
        <dbReference type="SAM" id="SignalP"/>
    </source>
</evidence>
<keyword evidence="12" id="KW-1185">Reference proteome</keyword>
<feature type="signal peptide" evidence="9">
    <location>
        <begin position="1"/>
        <end position="22"/>
    </location>
</feature>
<sequence>MNAIVSLSIVLLIAAVASMASANNNTNNKTALLIVDVQECFMEAAGTSSGVDGSLSVADTASIVPLINQLRDETECLFDVVIRSQDFHPPHHISFGPTHGWIGTLCAFVVGQRRVAHYETLKTPLDQILTDNQITTIYVVGIATDYCVYYSTLDAISLGYETIVVIDATRGIANETVDAAQQDMLNKGATIMNAADILALDYPCSAPNDTTTTTTSTSNASSAGVGGSTIQFIGGLALLSLGLLITSALAAL</sequence>
<dbReference type="GO" id="GO:0008936">
    <property type="term" value="F:nicotinamidase activity"/>
    <property type="evidence" value="ECO:0007669"/>
    <property type="project" value="UniProtKB-EC"/>
</dbReference>
<evidence type="ECO:0000313" key="11">
    <source>
        <dbReference type="EMBL" id="CAB9521281.1"/>
    </source>
</evidence>
<evidence type="ECO:0000313" key="12">
    <source>
        <dbReference type="Proteomes" id="UP001153069"/>
    </source>
</evidence>
<evidence type="ECO:0000256" key="7">
    <source>
        <dbReference type="ARBA" id="ARBA00043224"/>
    </source>
</evidence>
<feature type="chain" id="PRO_5040484681" description="nicotinamidase" evidence="9">
    <location>
        <begin position="23"/>
        <end position="252"/>
    </location>
</feature>
<evidence type="ECO:0000259" key="10">
    <source>
        <dbReference type="Pfam" id="PF00857"/>
    </source>
</evidence>
<feature type="transmembrane region" description="Helical" evidence="8">
    <location>
        <begin position="232"/>
        <end position="251"/>
    </location>
</feature>
<dbReference type="SUPFAM" id="SSF52499">
    <property type="entry name" value="Isochorismatase-like hydrolases"/>
    <property type="match status" value="1"/>
</dbReference>
<evidence type="ECO:0000256" key="5">
    <source>
        <dbReference type="ARBA" id="ARBA00037900"/>
    </source>
</evidence>
<organism evidence="11 12">
    <name type="scientific">Seminavis robusta</name>
    <dbReference type="NCBI Taxonomy" id="568900"/>
    <lineage>
        <taxon>Eukaryota</taxon>
        <taxon>Sar</taxon>
        <taxon>Stramenopiles</taxon>
        <taxon>Ochrophyta</taxon>
        <taxon>Bacillariophyta</taxon>
        <taxon>Bacillariophyceae</taxon>
        <taxon>Bacillariophycidae</taxon>
        <taxon>Naviculales</taxon>
        <taxon>Naviculaceae</taxon>
        <taxon>Seminavis</taxon>
    </lineage>
</organism>
<evidence type="ECO:0000256" key="3">
    <source>
        <dbReference type="ARBA" id="ARBA00022723"/>
    </source>
</evidence>
<dbReference type="AlphaFoldDB" id="A0A9N8EL52"/>
<keyword evidence="3" id="KW-0479">Metal-binding</keyword>
<name>A0A9N8EL52_9STRA</name>
<dbReference type="OrthoDB" id="1739143at2759"/>
<dbReference type="InterPro" id="IPR036380">
    <property type="entry name" value="Isochorismatase-like_sf"/>
</dbReference>
<evidence type="ECO:0000256" key="6">
    <source>
        <dbReference type="ARBA" id="ARBA00039017"/>
    </source>
</evidence>
<evidence type="ECO:0000256" key="2">
    <source>
        <dbReference type="ARBA" id="ARBA00022642"/>
    </source>
</evidence>
<evidence type="ECO:0000256" key="1">
    <source>
        <dbReference type="ARBA" id="ARBA00006336"/>
    </source>
</evidence>
<dbReference type="InterPro" id="IPR052347">
    <property type="entry name" value="Isochorismatase_Nicotinamidase"/>
</dbReference>
<proteinExistence type="inferred from homology"/>
<keyword evidence="8" id="KW-0812">Transmembrane</keyword>
<keyword evidence="8" id="KW-1133">Transmembrane helix</keyword>
<dbReference type="EC" id="3.5.1.19" evidence="6"/>
<protein>
    <recommendedName>
        <fullName evidence="6">nicotinamidase</fullName>
        <ecNumber evidence="6">3.5.1.19</ecNumber>
    </recommendedName>
    <alternativeName>
        <fullName evidence="7">Nicotinamide deamidase</fullName>
    </alternativeName>
</protein>